<protein>
    <submittedName>
        <fullName evidence="3">Acyltransferase</fullName>
    </submittedName>
</protein>
<dbReference type="PANTHER" id="PTHR23028:SF53">
    <property type="entry name" value="ACYL_TRANSF_3 DOMAIN-CONTAINING PROTEIN"/>
    <property type="match status" value="1"/>
</dbReference>
<evidence type="ECO:0000259" key="2">
    <source>
        <dbReference type="Pfam" id="PF01757"/>
    </source>
</evidence>
<evidence type="ECO:0000313" key="4">
    <source>
        <dbReference type="Proteomes" id="UP000614410"/>
    </source>
</evidence>
<feature type="transmembrane region" description="Helical" evidence="1">
    <location>
        <begin position="327"/>
        <end position="352"/>
    </location>
</feature>
<feature type="transmembrane region" description="Helical" evidence="1">
    <location>
        <begin position="71"/>
        <end position="90"/>
    </location>
</feature>
<feature type="transmembrane region" description="Helical" evidence="1">
    <location>
        <begin position="195"/>
        <end position="218"/>
    </location>
</feature>
<keyword evidence="3" id="KW-0012">Acyltransferase</keyword>
<gene>
    <name evidence="3" type="ORF">JF887_07375</name>
</gene>
<feature type="transmembrane region" description="Helical" evidence="1">
    <location>
        <begin position="150"/>
        <end position="168"/>
    </location>
</feature>
<dbReference type="AlphaFoldDB" id="A0A934KEY8"/>
<dbReference type="PANTHER" id="PTHR23028">
    <property type="entry name" value="ACETYLTRANSFERASE"/>
    <property type="match status" value="1"/>
</dbReference>
<keyword evidence="3" id="KW-0808">Transferase</keyword>
<feature type="transmembrane region" description="Helical" evidence="1">
    <location>
        <begin position="287"/>
        <end position="307"/>
    </location>
</feature>
<dbReference type="GO" id="GO:0016747">
    <property type="term" value="F:acyltransferase activity, transferring groups other than amino-acyl groups"/>
    <property type="evidence" value="ECO:0007669"/>
    <property type="project" value="InterPro"/>
</dbReference>
<dbReference type="Pfam" id="PF01757">
    <property type="entry name" value="Acyl_transf_3"/>
    <property type="match status" value="1"/>
</dbReference>
<accession>A0A934KEY8</accession>
<organism evidence="3 4">
    <name type="scientific">Candidatus Amunia macphersoniae</name>
    <dbReference type="NCBI Taxonomy" id="3127014"/>
    <lineage>
        <taxon>Bacteria</taxon>
        <taxon>Bacillati</taxon>
        <taxon>Candidatus Dormiibacterota</taxon>
        <taxon>Candidatus Dormibacteria</taxon>
        <taxon>Candidatus Aeolococcales</taxon>
        <taxon>Candidatus Aeolococcaceae</taxon>
        <taxon>Candidatus Amunia</taxon>
    </lineage>
</organism>
<evidence type="ECO:0000313" key="3">
    <source>
        <dbReference type="EMBL" id="MBJ7609239.1"/>
    </source>
</evidence>
<dbReference type="EMBL" id="JAEKNN010000032">
    <property type="protein sequence ID" value="MBJ7609239.1"/>
    <property type="molecule type" value="Genomic_DNA"/>
</dbReference>
<keyword evidence="1" id="KW-1133">Transmembrane helix</keyword>
<dbReference type="Proteomes" id="UP000614410">
    <property type="component" value="Unassembled WGS sequence"/>
</dbReference>
<dbReference type="GO" id="GO:0016020">
    <property type="term" value="C:membrane"/>
    <property type="evidence" value="ECO:0007669"/>
    <property type="project" value="TreeGrafter"/>
</dbReference>
<reference evidence="3 4" key="1">
    <citation type="submission" date="2020-10" db="EMBL/GenBank/DDBJ databases">
        <title>Ca. Dormibacterota MAGs.</title>
        <authorList>
            <person name="Montgomery K."/>
        </authorList>
    </citation>
    <scope>NUCLEOTIDE SEQUENCE [LARGE SCALE GENOMIC DNA]</scope>
    <source>
        <strain evidence="3">Mitchell_Peninsula_5</strain>
    </source>
</reference>
<sequence>MVVAVHAAFVGRWSGPDDGLLRFQREFSTGVLLFFVVSGFVISLPWLRALLEDRPLPAVAPYVVRRGGRLLPAYWLSIVGAVALVGPAAVTDWKAILTHVFMVHDLVPHEAYTVGSPYWTLGVEVQFYAVVPILGGAIRRFHKSSITPRTLLRWLLIGWASSVAWTLVATELGPALVLALHGGNQAVNAERVSDLLLLALPSKFMLFCPGIAIAVLAADPRRTSLPLSQLSGMILAPLLIAGWILVAMMSALPPSAVHAVGHDLLMSLVFGGALLLGLRAQRPGRRVIGLLAGIGTVSYGIYVWHWIASIRLGGVGLIRPASPLMAVLQWLVVTAILLVVSLVLAATSWVFLERRCIAATHGWGRARYVVRWRRAV</sequence>
<proteinExistence type="predicted"/>
<feature type="transmembrane region" description="Helical" evidence="1">
    <location>
        <begin position="31"/>
        <end position="51"/>
    </location>
</feature>
<feature type="transmembrane region" description="Helical" evidence="1">
    <location>
        <begin position="264"/>
        <end position="280"/>
    </location>
</feature>
<name>A0A934KEY8_9BACT</name>
<dbReference type="InterPro" id="IPR002656">
    <property type="entry name" value="Acyl_transf_3_dom"/>
</dbReference>
<dbReference type="GO" id="GO:0009103">
    <property type="term" value="P:lipopolysaccharide biosynthetic process"/>
    <property type="evidence" value="ECO:0007669"/>
    <property type="project" value="TreeGrafter"/>
</dbReference>
<keyword evidence="1" id="KW-0812">Transmembrane</keyword>
<feature type="domain" description="Acyltransferase 3" evidence="2">
    <location>
        <begin position="1"/>
        <end position="345"/>
    </location>
</feature>
<feature type="transmembrane region" description="Helical" evidence="1">
    <location>
        <begin position="230"/>
        <end position="252"/>
    </location>
</feature>
<feature type="transmembrane region" description="Helical" evidence="1">
    <location>
        <begin position="118"/>
        <end position="138"/>
    </location>
</feature>
<dbReference type="InterPro" id="IPR050879">
    <property type="entry name" value="Acyltransferase_3"/>
</dbReference>
<keyword evidence="1" id="KW-0472">Membrane</keyword>
<comment type="caution">
    <text evidence="3">The sequence shown here is derived from an EMBL/GenBank/DDBJ whole genome shotgun (WGS) entry which is preliminary data.</text>
</comment>
<evidence type="ECO:0000256" key="1">
    <source>
        <dbReference type="SAM" id="Phobius"/>
    </source>
</evidence>